<organism evidence="1 2">
    <name type="scientific">Pseudomonas chlororaphis</name>
    <dbReference type="NCBI Taxonomy" id="587753"/>
    <lineage>
        <taxon>Bacteria</taxon>
        <taxon>Pseudomonadati</taxon>
        <taxon>Pseudomonadota</taxon>
        <taxon>Gammaproteobacteria</taxon>
        <taxon>Pseudomonadales</taxon>
        <taxon>Pseudomonadaceae</taxon>
        <taxon>Pseudomonas</taxon>
    </lineage>
</organism>
<dbReference type="RefSeq" id="WP_164486046.1">
    <property type="nucleotide sequence ID" value="NZ_CP118137.1"/>
</dbReference>
<protein>
    <submittedName>
        <fullName evidence="1">Uncharacterized protein</fullName>
    </submittedName>
</protein>
<reference evidence="1 2" key="1">
    <citation type="submission" date="2018-12" db="EMBL/GenBank/DDBJ databases">
        <authorList>
            <consortium name="Pathogen Informatics"/>
        </authorList>
    </citation>
    <scope>NUCLEOTIDE SEQUENCE [LARGE SCALE GENOMIC DNA]</scope>
    <source>
        <strain evidence="1 2">NCTC7357</strain>
    </source>
</reference>
<dbReference type="AlphaFoldDB" id="A0AAX3FTR9"/>
<evidence type="ECO:0000313" key="2">
    <source>
        <dbReference type="Proteomes" id="UP000277437"/>
    </source>
</evidence>
<evidence type="ECO:0000313" key="1">
    <source>
        <dbReference type="EMBL" id="VEF73888.1"/>
    </source>
</evidence>
<sequence>MKILFLLVMLGLVAGVLLSDVVLITLSAVSLSVLAVDLLVKKLEPTMIEA</sequence>
<name>A0AAX3FTR9_9PSED</name>
<dbReference type="Proteomes" id="UP000277437">
    <property type="component" value="Chromosome"/>
</dbReference>
<gene>
    <name evidence="1" type="ORF">NCTC7357_02167</name>
</gene>
<proteinExistence type="predicted"/>
<accession>A0AAX3FTR9</accession>
<dbReference type="EMBL" id="LR134334">
    <property type="protein sequence ID" value="VEF73888.1"/>
    <property type="molecule type" value="Genomic_DNA"/>
</dbReference>